<feature type="transmembrane region" description="Helical" evidence="1">
    <location>
        <begin position="206"/>
        <end position="228"/>
    </location>
</feature>
<feature type="transmembrane region" description="Helical" evidence="1">
    <location>
        <begin position="41"/>
        <end position="60"/>
    </location>
</feature>
<sequence length="247" mass="26956">MTARDESPPSPSLLDGNVTASLPGNVSDVVLRGQRRWARHLWWMALVAGAAGAAIVWLATPHGRETQTAGELAAKLLAFACLCVAIAFFPWVSQRLQWLVYIPFVFFTGYLIPRISWFYYGDVSRAQGDVFYTHLYMLFYPAIVLTVAAAYRIGGGSPGRCLKIMATGVVILFSGFLDLMWFAVNPVAIPPVIDAPHINLFTGGPISYGATILFALAHVPIAVVINLLPVDRWITRLLGAGEPTPVR</sequence>
<accession>A0ABN3XY04</accession>
<feature type="transmembrane region" description="Helical" evidence="1">
    <location>
        <begin position="164"/>
        <end position="184"/>
    </location>
</feature>
<evidence type="ECO:0000313" key="2">
    <source>
        <dbReference type="EMBL" id="GAA3002377.1"/>
    </source>
</evidence>
<organism evidence="2 3">
    <name type="scientific">Streptosporangium longisporum</name>
    <dbReference type="NCBI Taxonomy" id="46187"/>
    <lineage>
        <taxon>Bacteria</taxon>
        <taxon>Bacillati</taxon>
        <taxon>Actinomycetota</taxon>
        <taxon>Actinomycetes</taxon>
        <taxon>Streptosporangiales</taxon>
        <taxon>Streptosporangiaceae</taxon>
        <taxon>Streptosporangium</taxon>
    </lineage>
</organism>
<keyword evidence="3" id="KW-1185">Reference proteome</keyword>
<evidence type="ECO:0000256" key="1">
    <source>
        <dbReference type="SAM" id="Phobius"/>
    </source>
</evidence>
<evidence type="ECO:0008006" key="4">
    <source>
        <dbReference type="Google" id="ProtNLM"/>
    </source>
</evidence>
<feature type="transmembrane region" description="Helical" evidence="1">
    <location>
        <begin position="98"/>
        <end position="119"/>
    </location>
</feature>
<keyword evidence="1" id="KW-1133">Transmembrane helix</keyword>
<proteinExistence type="predicted"/>
<feature type="transmembrane region" description="Helical" evidence="1">
    <location>
        <begin position="131"/>
        <end position="152"/>
    </location>
</feature>
<dbReference type="Proteomes" id="UP001499930">
    <property type="component" value="Unassembled WGS sequence"/>
</dbReference>
<name>A0ABN3XY04_9ACTN</name>
<evidence type="ECO:0000313" key="3">
    <source>
        <dbReference type="Proteomes" id="UP001499930"/>
    </source>
</evidence>
<protein>
    <recommendedName>
        <fullName evidence="4">TIGR02206 family membrane protein</fullName>
    </recommendedName>
</protein>
<dbReference type="EMBL" id="BAAAWD010000006">
    <property type="protein sequence ID" value="GAA3002377.1"/>
    <property type="molecule type" value="Genomic_DNA"/>
</dbReference>
<keyword evidence="1" id="KW-0472">Membrane</keyword>
<dbReference type="RefSeq" id="WP_344892807.1">
    <property type="nucleotide sequence ID" value="NZ_BAAAWD010000006.1"/>
</dbReference>
<gene>
    <name evidence="2" type="ORF">GCM10017559_24550</name>
</gene>
<reference evidence="2 3" key="1">
    <citation type="journal article" date="2019" name="Int. J. Syst. Evol. Microbiol.">
        <title>The Global Catalogue of Microorganisms (GCM) 10K type strain sequencing project: providing services to taxonomists for standard genome sequencing and annotation.</title>
        <authorList>
            <consortium name="The Broad Institute Genomics Platform"/>
            <consortium name="The Broad Institute Genome Sequencing Center for Infectious Disease"/>
            <person name="Wu L."/>
            <person name="Ma J."/>
        </authorList>
    </citation>
    <scope>NUCLEOTIDE SEQUENCE [LARGE SCALE GENOMIC DNA]</scope>
    <source>
        <strain evidence="2 3">JCM 3106</strain>
    </source>
</reference>
<comment type="caution">
    <text evidence="2">The sequence shown here is derived from an EMBL/GenBank/DDBJ whole genome shotgun (WGS) entry which is preliminary data.</text>
</comment>
<feature type="transmembrane region" description="Helical" evidence="1">
    <location>
        <begin position="72"/>
        <end position="91"/>
    </location>
</feature>
<keyword evidence="1" id="KW-0812">Transmembrane</keyword>